<dbReference type="Proteomes" id="UP000649289">
    <property type="component" value="Unassembled WGS sequence"/>
</dbReference>
<protein>
    <submittedName>
        <fullName evidence="2">Uncharacterized protein</fullName>
    </submittedName>
</protein>
<evidence type="ECO:0000313" key="2">
    <source>
        <dbReference type="EMBL" id="MBD3916174.1"/>
    </source>
</evidence>
<evidence type="ECO:0000256" key="1">
    <source>
        <dbReference type="SAM" id="SignalP"/>
    </source>
</evidence>
<gene>
    <name evidence="2" type="ORF">IEZ25_16255</name>
</gene>
<dbReference type="RefSeq" id="WP_191200485.1">
    <property type="nucleotide sequence ID" value="NZ_BAAAPA010000006.1"/>
</dbReference>
<reference evidence="2 3" key="1">
    <citation type="submission" date="2020-09" db="EMBL/GenBank/DDBJ databases">
        <title>novel species in genus Nocardioides.</title>
        <authorList>
            <person name="Zhang G."/>
        </authorList>
    </citation>
    <scope>NUCLEOTIDE SEQUENCE [LARGE SCALE GENOMIC DNA]</scope>
    <source>
        <strain evidence="2 3">19197</strain>
    </source>
</reference>
<keyword evidence="3" id="KW-1185">Reference proteome</keyword>
<keyword evidence="1" id="KW-0732">Signal</keyword>
<name>A0ABR8MQ03_9ACTN</name>
<accession>A0ABR8MQ03</accession>
<comment type="caution">
    <text evidence="2">The sequence shown here is derived from an EMBL/GenBank/DDBJ whole genome shotgun (WGS) entry which is preliminary data.</text>
</comment>
<sequence>MSILERLTGAAAVAALALSSVSVAAPAQAAPGDATLTFAPTVVLAPESCVDHAFTYAVELPEGTTSWQLTIELLDASGANHHRESFGTLNQTPPSGSGAIQLCSVHEPAGTYSIATTVDYTVGTSATVFGTKQVAGTVDVVGRATTKVSLKAKRTGAEVTATAKVGVTTGGTTEAIGAGNKVTFLKKVGKRWKALRKGSTNAAGVAKARFRAKKGDTIRAVFYGAGDVLVGGSTTPVPPGSSKPVRVT</sequence>
<feature type="signal peptide" evidence="1">
    <location>
        <begin position="1"/>
        <end position="29"/>
    </location>
</feature>
<organism evidence="2 3">
    <name type="scientific">Nocardioides hwasunensis</name>
    <dbReference type="NCBI Taxonomy" id="397258"/>
    <lineage>
        <taxon>Bacteria</taxon>
        <taxon>Bacillati</taxon>
        <taxon>Actinomycetota</taxon>
        <taxon>Actinomycetes</taxon>
        <taxon>Propionibacteriales</taxon>
        <taxon>Nocardioidaceae</taxon>
        <taxon>Nocardioides</taxon>
    </lineage>
</organism>
<dbReference type="EMBL" id="JACXYY010000006">
    <property type="protein sequence ID" value="MBD3916174.1"/>
    <property type="molecule type" value="Genomic_DNA"/>
</dbReference>
<feature type="chain" id="PRO_5047130798" evidence="1">
    <location>
        <begin position="30"/>
        <end position="248"/>
    </location>
</feature>
<proteinExistence type="predicted"/>
<evidence type="ECO:0000313" key="3">
    <source>
        <dbReference type="Proteomes" id="UP000649289"/>
    </source>
</evidence>